<keyword evidence="4" id="KW-1185">Reference proteome</keyword>
<dbReference type="EMBL" id="JACTAM010002223">
    <property type="protein sequence ID" value="KAI2645486.1"/>
    <property type="molecule type" value="Genomic_DNA"/>
</dbReference>
<dbReference type="PANTHER" id="PTHR37984">
    <property type="entry name" value="PROTEIN CBG26694"/>
    <property type="match status" value="1"/>
</dbReference>
<dbReference type="SUPFAM" id="SSF53098">
    <property type="entry name" value="Ribonuclease H-like"/>
    <property type="match status" value="1"/>
</dbReference>
<dbReference type="PANTHER" id="PTHR37984:SF10">
    <property type="entry name" value="RIBONUCLEASE H"/>
    <property type="match status" value="1"/>
</dbReference>
<protein>
    <recommendedName>
        <fullName evidence="2">Integrase catalytic domain-containing protein</fullName>
    </recommendedName>
</protein>
<name>A0ABQ8L415_LABRO</name>
<dbReference type="Pfam" id="PF00665">
    <property type="entry name" value="rve"/>
    <property type="match status" value="1"/>
</dbReference>
<gene>
    <name evidence="3" type="ORF">H4Q32_030999</name>
</gene>
<dbReference type="Proteomes" id="UP000830375">
    <property type="component" value="Unassembled WGS sequence"/>
</dbReference>
<evidence type="ECO:0000313" key="3">
    <source>
        <dbReference type="EMBL" id="KAI2645486.1"/>
    </source>
</evidence>
<evidence type="ECO:0000313" key="4">
    <source>
        <dbReference type="Proteomes" id="UP000830375"/>
    </source>
</evidence>
<organism evidence="3 4">
    <name type="scientific">Labeo rohita</name>
    <name type="common">Indian major carp</name>
    <name type="synonym">Cyprinus rohita</name>
    <dbReference type="NCBI Taxonomy" id="84645"/>
    <lineage>
        <taxon>Eukaryota</taxon>
        <taxon>Metazoa</taxon>
        <taxon>Chordata</taxon>
        <taxon>Craniata</taxon>
        <taxon>Vertebrata</taxon>
        <taxon>Euteleostomi</taxon>
        <taxon>Actinopterygii</taxon>
        <taxon>Neopterygii</taxon>
        <taxon>Teleostei</taxon>
        <taxon>Ostariophysi</taxon>
        <taxon>Cypriniformes</taxon>
        <taxon>Cyprinidae</taxon>
        <taxon>Labeoninae</taxon>
        <taxon>Labeonini</taxon>
        <taxon>Labeo</taxon>
    </lineage>
</organism>
<dbReference type="InterPro" id="IPR012337">
    <property type="entry name" value="RNaseH-like_sf"/>
</dbReference>
<dbReference type="InterPro" id="IPR001584">
    <property type="entry name" value="Integrase_cat-core"/>
</dbReference>
<proteinExistence type="predicted"/>
<feature type="domain" description="Integrase catalytic" evidence="2">
    <location>
        <begin position="1"/>
        <end position="152"/>
    </location>
</feature>
<accession>A0ABQ8L415</accession>
<dbReference type="Gene3D" id="3.30.420.10">
    <property type="entry name" value="Ribonuclease H-like superfamily/Ribonuclease H"/>
    <property type="match status" value="1"/>
</dbReference>
<dbReference type="InterPro" id="IPR036397">
    <property type="entry name" value="RNaseH_sf"/>
</dbReference>
<dbReference type="InterPro" id="IPR050951">
    <property type="entry name" value="Retrovirus_Pol_polyprotein"/>
</dbReference>
<sequence>MGHSTVGENTCGLCGDNKQHFLVVIDVHSKWIEVLPTKLMTAEKTANLLRNLFASYGLPKVLVSDNGPQFTAPEFEQFLKGNGVRHVLSPPYHLASNGAAERAVQTFKKAWTRMQSQSVSPSQWLARFLFTYRNTPHTVMKRTPAELFLKRQPGTRLSLLKPDVSDVVSKHQLQHQKVHDKKSKSLHAFSLGERVLVRDFRHPKKLWIPGMILQRRGPLTYCVQVGHRQVKVHVDHILLSRSSGQQSEGIRDDLFDDLPVESSEAHPEQRYPKRQIKAPQRLNL</sequence>
<feature type="region of interest" description="Disordered" evidence="1">
    <location>
        <begin position="261"/>
        <end position="284"/>
    </location>
</feature>
<reference evidence="3 4" key="1">
    <citation type="submission" date="2022-01" db="EMBL/GenBank/DDBJ databases">
        <title>A high-quality chromosome-level genome assembly of rohu carp, Labeo rohita.</title>
        <authorList>
            <person name="Arick M.A. II"/>
            <person name="Hsu C.-Y."/>
            <person name="Magbanua Z."/>
            <person name="Pechanova O."/>
            <person name="Grover C."/>
            <person name="Miller E."/>
            <person name="Thrash A."/>
            <person name="Ezzel L."/>
            <person name="Alam S."/>
            <person name="Benzie J."/>
            <person name="Hamilton M."/>
            <person name="Karsi A."/>
            <person name="Lawrence M.L."/>
            <person name="Peterson D.G."/>
        </authorList>
    </citation>
    <scope>NUCLEOTIDE SEQUENCE [LARGE SCALE GENOMIC DNA]</scope>
    <source>
        <strain evidence="4">BAU-BD-2019</strain>
        <tissue evidence="3">Blood</tissue>
    </source>
</reference>
<dbReference type="PROSITE" id="PS50994">
    <property type="entry name" value="INTEGRASE"/>
    <property type="match status" value="1"/>
</dbReference>
<evidence type="ECO:0000259" key="2">
    <source>
        <dbReference type="PROSITE" id="PS50994"/>
    </source>
</evidence>
<comment type="caution">
    <text evidence="3">The sequence shown here is derived from an EMBL/GenBank/DDBJ whole genome shotgun (WGS) entry which is preliminary data.</text>
</comment>
<evidence type="ECO:0000256" key="1">
    <source>
        <dbReference type="SAM" id="MobiDB-lite"/>
    </source>
</evidence>